<evidence type="ECO:0000256" key="1">
    <source>
        <dbReference type="ARBA" id="ARBA00010088"/>
    </source>
</evidence>
<evidence type="ECO:0000256" key="4">
    <source>
        <dbReference type="PIRSR" id="PIRSR001112-1"/>
    </source>
</evidence>
<name>A0A7X0CE97_9BURK</name>
<dbReference type="Gene3D" id="3.40.50.1820">
    <property type="entry name" value="alpha/beta hydrolase"/>
    <property type="match status" value="1"/>
</dbReference>
<dbReference type="InterPro" id="IPR016292">
    <property type="entry name" value="Epoxide_hydrolase"/>
</dbReference>
<dbReference type="GO" id="GO:0004301">
    <property type="term" value="F:epoxide hydrolase activity"/>
    <property type="evidence" value="ECO:0007669"/>
    <property type="project" value="TreeGrafter"/>
</dbReference>
<dbReference type="Proteomes" id="UP000540787">
    <property type="component" value="Unassembled WGS sequence"/>
</dbReference>
<gene>
    <name evidence="6" type="ORF">HD842_002193</name>
</gene>
<comment type="caution">
    <text evidence="6">The sequence shown here is derived from an EMBL/GenBank/DDBJ whole genome shotgun (WGS) entry which is preliminary data.</text>
</comment>
<protein>
    <submittedName>
        <fullName evidence="6">Pimeloyl-ACP methyl ester carboxylesterase</fullName>
    </submittedName>
</protein>
<evidence type="ECO:0000256" key="3">
    <source>
        <dbReference type="ARBA" id="ARBA00022801"/>
    </source>
</evidence>
<evidence type="ECO:0000259" key="5">
    <source>
        <dbReference type="Pfam" id="PF06441"/>
    </source>
</evidence>
<keyword evidence="3" id="KW-0378">Hydrolase</keyword>
<feature type="active site" description="Proton acceptor" evidence="4">
    <location>
        <position position="352"/>
    </location>
</feature>
<feature type="domain" description="Epoxide hydrolase N-terminal" evidence="5">
    <location>
        <begin position="3"/>
        <end position="108"/>
    </location>
</feature>
<accession>A0A7X0CE97</accession>
<dbReference type="AlphaFoldDB" id="A0A7X0CE97"/>
<dbReference type="PANTHER" id="PTHR21661:SF35">
    <property type="entry name" value="EPOXIDE HYDROLASE"/>
    <property type="match status" value="1"/>
</dbReference>
<dbReference type="Pfam" id="PF06441">
    <property type="entry name" value="EHN"/>
    <property type="match status" value="1"/>
</dbReference>
<sequence>MHIEPFHIAVPEADLADLQARLARTRLAPSIAGQGSSEGIDPAFLAQLLAHWRDGFDWRTVEARLNRLPQYRARVQDQTIHFVHQRGAGSDPMPLVLTHGWPGSFLEMEAIIPLLADPGAHGADPRDSFHVVAPSLPGFGYSSQPTHKGIGAFETAGLWAKLMTGLGYPRFGAQGGDIGAGVSAWLGQRFPEQIIGMHLNYIPGSFRPPLADGEQLTDDEQDFLRRAADFLDREGAYARLQGTKPHTLAVGLHDSPAGLAAWIAEKFQAWSDGPIDLDTLLANISLYWFTGSIGSSFRMYVEGRARPMALTARVAPPLGVALFPFELPMPPRSWVARSFDVRQWNPMPAGGHFAALEQPAMLAEEIRAFFRPLRTRA</sequence>
<keyword evidence="2" id="KW-0058">Aromatic hydrocarbons catabolism</keyword>
<dbReference type="RefSeq" id="WP_183554278.1">
    <property type="nucleotide sequence ID" value="NZ_JACHBX010000002.1"/>
</dbReference>
<dbReference type="GO" id="GO:0097176">
    <property type="term" value="P:epoxide metabolic process"/>
    <property type="evidence" value="ECO:0007669"/>
    <property type="project" value="TreeGrafter"/>
</dbReference>
<dbReference type="InterPro" id="IPR000639">
    <property type="entry name" value="Epox_hydrolase-like"/>
</dbReference>
<evidence type="ECO:0000313" key="7">
    <source>
        <dbReference type="Proteomes" id="UP000540787"/>
    </source>
</evidence>
<dbReference type="InterPro" id="IPR029058">
    <property type="entry name" value="AB_hydrolase_fold"/>
</dbReference>
<feature type="active site" description="Proton donor" evidence="4">
    <location>
        <position position="300"/>
    </location>
</feature>
<dbReference type="PIRSF" id="PIRSF001112">
    <property type="entry name" value="Epoxide_hydrolase"/>
    <property type="match status" value="1"/>
</dbReference>
<dbReference type="InterPro" id="IPR010497">
    <property type="entry name" value="Epoxide_hydro_N"/>
</dbReference>
<dbReference type="EMBL" id="JACHBX010000002">
    <property type="protein sequence ID" value="MBB6134051.1"/>
    <property type="molecule type" value="Genomic_DNA"/>
</dbReference>
<evidence type="ECO:0000256" key="2">
    <source>
        <dbReference type="ARBA" id="ARBA00022797"/>
    </source>
</evidence>
<comment type="similarity">
    <text evidence="1">Belongs to the peptidase S33 family.</text>
</comment>
<keyword evidence="7" id="KW-1185">Reference proteome</keyword>
<dbReference type="PRINTS" id="PR00412">
    <property type="entry name" value="EPOXHYDRLASE"/>
</dbReference>
<proteinExistence type="inferred from homology"/>
<evidence type="ECO:0000313" key="6">
    <source>
        <dbReference type="EMBL" id="MBB6134051.1"/>
    </source>
</evidence>
<dbReference type="PANTHER" id="PTHR21661">
    <property type="entry name" value="EPOXIDE HYDROLASE 1-RELATED"/>
    <property type="match status" value="1"/>
</dbReference>
<feature type="active site" description="Nucleophile" evidence="4">
    <location>
        <position position="177"/>
    </location>
</feature>
<organism evidence="6 7">
    <name type="scientific">Massilia aurea</name>
    <dbReference type="NCBI Taxonomy" id="373040"/>
    <lineage>
        <taxon>Bacteria</taxon>
        <taxon>Pseudomonadati</taxon>
        <taxon>Pseudomonadota</taxon>
        <taxon>Betaproteobacteria</taxon>
        <taxon>Burkholderiales</taxon>
        <taxon>Oxalobacteraceae</taxon>
        <taxon>Telluria group</taxon>
        <taxon>Massilia</taxon>
    </lineage>
</organism>
<reference evidence="6 7" key="1">
    <citation type="submission" date="2020-08" db="EMBL/GenBank/DDBJ databases">
        <title>The Agave Microbiome: Exploring the role of microbial communities in plant adaptations to desert environments.</title>
        <authorList>
            <person name="Partida-Martinez L.P."/>
        </authorList>
    </citation>
    <scope>NUCLEOTIDE SEQUENCE [LARGE SCALE GENOMIC DNA]</scope>
    <source>
        <strain evidence="6 7">AT3.2</strain>
    </source>
</reference>
<dbReference type="SUPFAM" id="SSF53474">
    <property type="entry name" value="alpha/beta-Hydrolases"/>
    <property type="match status" value="1"/>
</dbReference>